<dbReference type="Proteomes" id="UP001325479">
    <property type="component" value="Chromosome"/>
</dbReference>
<proteinExistence type="predicted"/>
<evidence type="ECO:0000313" key="3">
    <source>
        <dbReference type="Proteomes" id="UP001325479"/>
    </source>
</evidence>
<reference evidence="2 3" key="1">
    <citation type="submission" date="2023-12" db="EMBL/GenBank/DDBJ databases">
        <title>Genome sequencing and assembly of bacterial species from a model synthetic community.</title>
        <authorList>
            <person name="Hogle S.L."/>
        </authorList>
    </citation>
    <scope>NUCLEOTIDE SEQUENCE [LARGE SCALE GENOMIC DNA]</scope>
    <source>
        <strain evidence="2 3">HAMBI 2494</strain>
    </source>
</reference>
<feature type="region of interest" description="Disordered" evidence="1">
    <location>
        <begin position="1"/>
        <end position="31"/>
    </location>
</feature>
<gene>
    <name evidence="2" type="ORF">U0042_19545</name>
</gene>
<dbReference type="EMBL" id="CP139965">
    <property type="protein sequence ID" value="WQD76288.1"/>
    <property type="molecule type" value="Genomic_DNA"/>
</dbReference>
<evidence type="ECO:0000256" key="1">
    <source>
        <dbReference type="SAM" id="MobiDB-lite"/>
    </source>
</evidence>
<protein>
    <submittedName>
        <fullName evidence="2">Uncharacterized protein</fullName>
    </submittedName>
</protein>
<accession>A0ABZ0WFZ7</accession>
<dbReference type="RefSeq" id="WP_157977887.1">
    <property type="nucleotide sequence ID" value="NZ_CP139965.1"/>
</dbReference>
<name>A0ABZ0WFZ7_9BURK</name>
<sequence>MTHSEFSGRDATPEPASRRTFRVGSNPRLYGDQPNTSDIFRLAMNASVELNGLPVVCYDLLPEASMRICASCTTFWFAPSVAGLPAPGRR</sequence>
<keyword evidence="3" id="KW-1185">Reference proteome</keyword>
<feature type="compositionally biased region" description="Basic and acidic residues" evidence="1">
    <location>
        <begin position="1"/>
        <end position="12"/>
    </location>
</feature>
<evidence type="ECO:0000313" key="2">
    <source>
        <dbReference type="EMBL" id="WQD76288.1"/>
    </source>
</evidence>
<organism evidence="2 3">
    <name type="scientific">Paraburkholderia kururiensis</name>
    <dbReference type="NCBI Taxonomy" id="984307"/>
    <lineage>
        <taxon>Bacteria</taxon>
        <taxon>Pseudomonadati</taxon>
        <taxon>Pseudomonadota</taxon>
        <taxon>Betaproteobacteria</taxon>
        <taxon>Burkholderiales</taxon>
        <taxon>Burkholderiaceae</taxon>
        <taxon>Paraburkholderia</taxon>
    </lineage>
</organism>